<sequence>MSGETTEPRVHSFASTMEAYNATQCYEEIRDGDVLLIESEKVIGIASTWPFALTESFGELHVTTANPRTNQDGIFAAGVDLGEQLARERGWRIVPPLDVNMARAFMAEYPRCGEPIGFKPLSWESESGRERAGWLVAGTTGFIELDTYGHIRVASTWSPLINEK</sequence>
<evidence type="ECO:0000313" key="2">
    <source>
        <dbReference type="Proteomes" id="UP000621510"/>
    </source>
</evidence>
<keyword evidence="2" id="KW-1185">Reference proteome</keyword>
<proteinExistence type="predicted"/>
<comment type="caution">
    <text evidence="1">The sequence shown here is derived from an EMBL/GenBank/DDBJ whole genome shotgun (WGS) entry which is preliminary data.</text>
</comment>
<name>A0ABS1PTL7_9ACTN</name>
<accession>A0ABS1PTL7</accession>
<organism evidence="1 2">
    <name type="scientific">Streptomyces endocoffeicus</name>
    <dbReference type="NCBI Taxonomy" id="2898945"/>
    <lineage>
        <taxon>Bacteria</taxon>
        <taxon>Bacillati</taxon>
        <taxon>Actinomycetota</taxon>
        <taxon>Actinomycetes</taxon>
        <taxon>Kitasatosporales</taxon>
        <taxon>Streptomycetaceae</taxon>
        <taxon>Streptomyces</taxon>
    </lineage>
</organism>
<protein>
    <submittedName>
        <fullName evidence="1">Uncharacterized protein</fullName>
    </submittedName>
</protein>
<gene>
    <name evidence="1" type="ORF">JK364_23675</name>
</gene>
<dbReference type="Proteomes" id="UP000621510">
    <property type="component" value="Unassembled WGS sequence"/>
</dbReference>
<dbReference type="RefSeq" id="WP_201853166.1">
    <property type="nucleotide sequence ID" value="NZ_JAERRG010000009.1"/>
</dbReference>
<evidence type="ECO:0000313" key="1">
    <source>
        <dbReference type="EMBL" id="MBL1115374.1"/>
    </source>
</evidence>
<reference evidence="1 2" key="1">
    <citation type="submission" date="2021-01" db="EMBL/GenBank/DDBJ databases">
        <title>WGS of actinomycetes isolated from Thailand.</title>
        <authorList>
            <person name="Thawai C."/>
        </authorList>
    </citation>
    <scope>NUCLEOTIDE SEQUENCE [LARGE SCALE GENOMIC DNA]</scope>
    <source>
        <strain evidence="1 2">CA3R110</strain>
    </source>
</reference>
<dbReference type="EMBL" id="JAERRG010000009">
    <property type="protein sequence ID" value="MBL1115374.1"/>
    <property type="molecule type" value="Genomic_DNA"/>
</dbReference>